<feature type="region of interest" description="Disordered" evidence="1">
    <location>
        <begin position="1"/>
        <end position="24"/>
    </location>
</feature>
<evidence type="ECO:0000313" key="2">
    <source>
        <dbReference type="EMBL" id="RAI41486.1"/>
    </source>
</evidence>
<gene>
    <name evidence="2" type="ORF">CH338_02965</name>
</gene>
<protein>
    <recommendedName>
        <fullName evidence="4">ATP-binding protein</fullName>
    </recommendedName>
</protein>
<reference evidence="2 3" key="1">
    <citation type="submission" date="2017-07" db="EMBL/GenBank/DDBJ databases">
        <title>Draft Genome Sequences of Select Purple Nonsulfur Bacteria.</title>
        <authorList>
            <person name="Lasarre B."/>
            <person name="Mckinlay J.B."/>
        </authorList>
    </citation>
    <scope>NUCLEOTIDE SEQUENCE [LARGE SCALE GENOMIC DNA]</scope>
    <source>
        <strain evidence="2 3">DSM 11907</strain>
    </source>
</reference>
<dbReference type="Pfam" id="PF08904">
    <property type="entry name" value="EipB_like"/>
    <property type="match status" value="1"/>
</dbReference>
<comment type="caution">
    <text evidence="2">The sequence shown here is derived from an EMBL/GenBank/DDBJ whole genome shotgun (WGS) entry which is preliminary data.</text>
</comment>
<dbReference type="AlphaFoldDB" id="A0A327KTX3"/>
<dbReference type="InterPro" id="IPR015000">
    <property type="entry name" value="EipB-like"/>
</dbReference>
<organism evidence="2 3">
    <name type="scientific">Rhodoplanes elegans</name>
    <dbReference type="NCBI Taxonomy" id="29408"/>
    <lineage>
        <taxon>Bacteria</taxon>
        <taxon>Pseudomonadati</taxon>
        <taxon>Pseudomonadota</taxon>
        <taxon>Alphaproteobacteria</taxon>
        <taxon>Hyphomicrobiales</taxon>
        <taxon>Nitrobacteraceae</taxon>
        <taxon>Rhodoplanes</taxon>
    </lineage>
</organism>
<evidence type="ECO:0008006" key="4">
    <source>
        <dbReference type="Google" id="ProtNLM"/>
    </source>
</evidence>
<sequence>MAPAPTWQPGMAARHGSPRYPSPDTAARIAGGVRSGERPRASRMHGGARLRRLRAPPMFPLRCAGRPAAAQEIPDAMDLGPLGQLCTRLLQARRLQFRLTAAVVIAAACTAATPAPSAGAAPGLASHRAVYDLKLVRSQGKRSLQSVRGRILYDFSGNACDGWVLQFRQVSELDNGEGKVAVSDLRASTWEDAAAKSFRFSSQNYVNDRPGDMVDGKAERGDGKVAVALTKPTGTTFDLGVEMVFPTEHMRRVLEAAREGKTLLELPVYDGSENGQKSFNTLTVIGPAIGPENRPEGDATAGQAALDGLKRWPVTISYFDRAAGQGEQVPVYAIGFQLYENGISRALRLDYGDFVVAGDMTQLDIKPDKACP</sequence>
<evidence type="ECO:0000256" key="1">
    <source>
        <dbReference type="SAM" id="MobiDB-lite"/>
    </source>
</evidence>
<keyword evidence="3" id="KW-1185">Reference proteome</keyword>
<dbReference type="Proteomes" id="UP000248863">
    <property type="component" value="Unassembled WGS sequence"/>
</dbReference>
<dbReference type="EMBL" id="NPEU01000016">
    <property type="protein sequence ID" value="RAI41486.1"/>
    <property type="molecule type" value="Genomic_DNA"/>
</dbReference>
<proteinExistence type="predicted"/>
<evidence type="ECO:0000313" key="3">
    <source>
        <dbReference type="Proteomes" id="UP000248863"/>
    </source>
</evidence>
<dbReference type="OrthoDB" id="9815514at2"/>
<name>A0A327KTX3_9BRAD</name>
<accession>A0A327KTX3</accession>